<comment type="caution">
    <text evidence="2">The sequence shown here is derived from an EMBL/GenBank/DDBJ whole genome shotgun (WGS) entry which is preliminary data.</text>
</comment>
<dbReference type="OrthoDB" id="2907224at2759"/>
<accession>A0A8H6ZGK6</accession>
<dbReference type="EMBL" id="JACAZH010000001">
    <property type="protein sequence ID" value="KAF7377017.1"/>
    <property type="molecule type" value="Genomic_DNA"/>
</dbReference>
<reference evidence="2" key="1">
    <citation type="submission" date="2020-05" db="EMBL/GenBank/DDBJ databases">
        <title>Mycena genomes resolve the evolution of fungal bioluminescence.</title>
        <authorList>
            <person name="Tsai I.J."/>
        </authorList>
    </citation>
    <scope>NUCLEOTIDE SEQUENCE</scope>
    <source>
        <strain evidence="2">160909Yilan</strain>
    </source>
</reference>
<evidence type="ECO:0000313" key="3">
    <source>
        <dbReference type="Proteomes" id="UP000623467"/>
    </source>
</evidence>
<evidence type="ECO:0000313" key="2">
    <source>
        <dbReference type="EMBL" id="KAF7377017.1"/>
    </source>
</evidence>
<keyword evidence="3" id="KW-1185">Reference proteome</keyword>
<dbReference type="Proteomes" id="UP000623467">
    <property type="component" value="Unassembled WGS sequence"/>
</dbReference>
<dbReference type="AlphaFoldDB" id="A0A8H6ZGK6"/>
<keyword evidence="1" id="KW-0732">Signal</keyword>
<gene>
    <name evidence="2" type="ORF">MSAN_00119700</name>
</gene>
<sequence length="147" mass="15114">MKLLSAVTASLLLAFSATAAHLESARNAPVSPAVARGAGGSLTARADSILTLYTETDFEGTSVTLVGNAGTCYGPLGEPWVSHLLSAKAASGLVCFLWTNSNGCSNCGACIDDQGFEDMTDVPAVHYFTCEVADRAGCSNANSCTFH</sequence>
<organism evidence="2 3">
    <name type="scientific">Mycena sanguinolenta</name>
    <dbReference type="NCBI Taxonomy" id="230812"/>
    <lineage>
        <taxon>Eukaryota</taxon>
        <taxon>Fungi</taxon>
        <taxon>Dikarya</taxon>
        <taxon>Basidiomycota</taxon>
        <taxon>Agaricomycotina</taxon>
        <taxon>Agaricomycetes</taxon>
        <taxon>Agaricomycetidae</taxon>
        <taxon>Agaricales</taxon>
        <taxon>Marasmiineae</taxon>
        <taxon>Mycenaceae</taxon>
        <taxon>Mycena</taxon>
    </lineage>
</organism>
<name>A0A8H6ZGK6_9AGAR</name>
<feature type="chain" id="PRO_5034765889" evidence="1">
    <location>
        <begin position="20"/>
        <end position="147"/>
    </location>
</feature>
<protein>
    <submittedName>
        <fullName evidence="2">Ectomycorrhiza-regulated small secreted protein</fullName>
    </submittedName>
</protein>
<evidence type="ECO:0000256" key="1">
    <source>
        <dbReference type="SAM" id="SignalP"/>
    </source>
</evidence>
<feature type="signal peptide" evidence="1">
    <location>
        <begin position="1"/>
        <end position="19"/>
    </location>
</feature>
<proteinExistence type="predicted"/>